<evidence type="ECO:0000256" key="12">
    <source>
        <dbReference type="ARBA" id="ARBA00037847"/>
    </source>
</evidence>
<dbReference type="GO" id="GO:0016787">
    <property type="term" value="F:hydrolase activity"/>
    <property type="evidence" value="ECO:0007669"/>
    <property type="project" value="UniProtKB-KW"/>
</dbReference>
<comment type="subunit">
    <text evidence="13">F-type ATPases have 2 components, F(1) - the catalytic core - and F(0) - the membrane proton channel. F(1) has five subunits: alpha(3), beta(3), gamma(1), delta(1), epsilon(1). F(0) has three main subunits: a(1), b(2) and c(10-14). The alpha and beta chains form an alternating ring which encloses part of the gamma chain. F(1) is attached to F(0) by a central stalk formed by the gamma and epsilon chains, while a peripheral stalk is formed by the delta and b chains.</text>
</comment>
<accession>A0ABN0B0Q6</accession>
<evidence type="ECO:0000256" key="9">
    <source>
        <dbReference type="ARBA" id="ARBA00023136"/>
    </source>
</evidence>
<comment type="caution">
    <text evidence="17">The sequence shown here is derived from an EMBL/GenBank/DDBJ whole genome shotgun (WGS) entry which is preliminary data.</text>
</comment>
<dbReference type="InterPro" id="IPR002146">
    <property type="entry name" value="ATP_synth_b/b'su_bac/chlpt"/>
</dbReference>
<keyword evidence="8 13" id="KW-0406">Ion transport</keyword>
<evidence type="ECO:0000256" key="15">
    <source>
        <dbReference type="SAM" id="Coils"/>
    </source>
</evidence>
<protein>
    <recommendedName>
        <fullName evidence="13">ATP synthase subunit b</fullName>
    </recommendedName>
    <alternativeName>
        <fullName evidence="13">ATP synthase F(0) sector subunit b</fullName>
    </alternativeName>
    <alternativeName>
        <fullName evidence="13">ATPase subunit I</fullName>
    </alternativeName>
    <alternativeName>
        <fullName evidence="13">F-type ATPase subunit b</fullName>
        <shortName evidence="13">F-ATPase subunit b</shortName>
    </alternativeName>
</protein>
<reference evidence="17 18" key="1">
    <citation type="submission" date="2010-08" db="EMBL/GenBank/DDBJ databases">
        <authorList>
            <person name="Durkin A.S."/>
            <person name="Madupu R."/>
            <person name="Torralba M."/>
            <person name="Gillis M."/>
            <person name="Methe B."/>
            <person name="Sutton G."/>
            <person name="Nelson K.E."/>
        </authorList>
    </citation>
    <scope>NUCLEOTIDE SEQUENCE [LARGE SCALE GENOMIC DNA]</scope>
    <source>
        <strain evidence="17 18">PB189-T1-4</strain>
    </source>
</reference>
<name>A0ABN0B0Q6_9ACTN</name>
<keyword evidence="17" id="KW-0378">Hydrolase</keyword>
<feature type="coiled-coil region" evidence="15">
    <location>
        <begin position="83"/>
        <end position="110"/>
    </location>
</feature>
<keyword evidence="2 13" id="KW-0813">Transport</keyword>
<dbReference type="InterPro" id="IPR005864">
    <property type="entry name" value="ATP_synth_F0_bsu_bac"/>
</dbReference>
<feature type="transmembrane region" description="Helical" evidence="13">
    <location>
        <begin position="46"/>
        <end position="65"/>
    </location>
</feature>
<keyword evidence="5 13" id="KW-0812">Transmembrane</keyword>
<dbReference type="RefSeq" id="WP_006303790.1">
    <property type="nucleotide sequence ID" value="NZ_AEDQ01000016.1"/>
</dbReference>
<keyword evidence="3 13" id="KW-1003">Cell membrane</keyword>
<evidence type="ECO:0000256" key="1">
    <source>
        <dbReference type="ARBA" id="ARBA00005513"/>
    </source>
</evidence>
<evidence type="ECO:0000256" key="5">
    <source>
        <dbReference type="ARBA" id="ARBA00022692"/>
    </source>
</evidence>
<dbReference type="HAMAP" id="MF_01398">
    <property type="entry name" value="ATP_synth_b_bprime"/>
    <property type="match status" value="1"/>
</dbReference>
<keyword evidence="4 13" id="KW-0138">CF(0)</keyword>
<keyword evidence="9 13" id="KW-0472">Membrane</keyword>
<keyword evidence="15" id="KW-0175">Coiled coil</keyword>
<comment type="function">
    <text evidence="13">Component of the F(0) channel, it forms part of the peripheral stalk, linking F(1) to F(0).</text>
</comment>
<dbReference type="PANTHER" id="PTHR33445:SF1">
    <property type="entry name" value="ATP SYNTHASE SUBUNIT B"/>
    <property type="match status" value="1"/>
</dbReference>
<dbReference type="CDD" id="cd06503">
    <property type="entry name" value="ATP-synt_Fo_b"/>
    <property type="match status" value="1"/>
</dbReference>
<dbReference type="Pfam" id="PF00430">
    <property type="entry name" value="ATP-synt_B"/>
    <property type="match status" value="1"/>
</dbReference>
<evidence type="ECO:0000256" key="4">
    <source>
        <dbReference type="ARBA" id="ARBA00022547"/>
    </source>
</evidence>
<evidence type="ECO:0000313" key="17">
    <source>
        <dbReference type="EMBL" id="EFL44385.1"/>
    </source>
</evidence>
<evidence type="ECO:0000256" key="10">
    <source>
        <dbReference type="ARBA" id="ARBA00023310"/>
    </source>
</evidence>
<comment type="subcellular location">
    <subcellularLocation>
        <location evidence="13">Cell membrane</location>
        <topology evidence="13">Single-pass membrane protein</topology>
    </subcellularLocation>
    <subcellularLocation>
        <location evidence="12">Endomembrane system</location>
        <topology evidence="12">Single-pass membrane protein</topology>
    </subcellularLocation>
</comment>
<evidence type="ECO:0000256" key="16">
    <source>
        <dbReference type="SAM" id="SignalP"/>
    </source>
</evidence>
<evidence type="ECO:0000256" key="14">
    <source>
        <dbReference type="RuleBase" id="RU003848"/>
    </source>
</evidence>
<dbReference type="Proteomes" id="UP000004431">
    <property type="component" value="Unassembled WGS sequence"/>
</dbReference>
<evidence type="ECO:0000313" key="18">
    <source>
        <dbReference type="Proteomes" id="UP000004431"/>
    </source>
</evidence>
<keyword evidence="16" id="KW-0732">Signal</keyword>
<dbReference type="EMBL" id="AEDQ01000016">
    <property type="protein sequence ID" value="EFL44385.1"/>
    <property type="molecule type" value="Genomic_DNA"/>
</dbReference>
<feature type="chain" id="PRO_5046532304" description="ATP synthase subunit b" evidence="16">
    <location>
        <begin position="31"/>
        <end position="204"/>
    </location>
</feature>
<keyword evidence="7 13" id="KW-1133">Transmembrane helix</keyword>
<dbReference type="InterPro" id="IPR050059">
    <property type="entry name" value="ATP_synthase_B_chain"/>
</dbReference>
<keyword evidence="18" id="KW-1185">Reference proteome</keyword>
<organism evidence="17 18">
    <name type="scientific">Fannyhessea vaginae PB189-T1-4</name>
    <dbReference type="NCBI Taxonomy" id="866774"/>
    <lineage>
        <taxon>Bacteria</taxon>
        <taxon>Bacillati</taxon>
        <taxon>Actinomycetota</taxon>
        <taxon>Coriobacteriia</taxon>
        <taxon>Coriobacteriales</taxon>
        <taxon>Atopobiaceae</taxon>
        <taxon>Fannyhessea</taxon>
    </lineage>
</organism>
<sequence length="204" mass="22168">MKTGSKVACRTMGAVAFVCVCTLNSTVAFAETPSGADILLPKIAEFVPALVAFLVIWFVMAKFAWPQIVSMMEKRELKIKGDLDSAEKLKTQAAQDKKQAEDLVAQAQVKAADIVARARREAEEERAHIVSDAQAHAAGLMEKSRDAIANERHKATVELSGFVVDLSVEIASKIIGSGMTIEDQRKLAERCLEEVGAQHDEDQA</sequence>
<evidence type="ECO:0000256" key="8">
    <source>
        <dbReference type="ARBA" id="ARBA00023065"/>
    </source>
</evidence>
<comment type="function">
    <text evidence="11 13">F(1)F(0) ATP synthase produces ATP from ADP in the presence of a proton or sodium gradient. F-type ATPases consist of two structural domains, F(1) containing the extramembraneous catalytic core and F(0) containing the membrane proton channel, linked together by a central stalk and a peripheral stalk. During catalysis, ATP synthesis in the catalytic domain of F(1) is coupled via a rotary mechanism of the central stalk subunits to proton translocation.</text>
</comment>
<evidence type="ECO:0000256" key="11">
    <source>
        <dbReference type="ARBA" id="ARBA00025198"/>
    </source>
</evidence>
<gene>
    <name evidence="13 17" type="primary">atpF</name>
    <name evidence="17" type="ORF">HMPREF9248_0394</name>
</gene>
<evidence type="ECO:0000256" key="6">
    <source>
        <dbReference type="ARBA" id="ARBA00022781"/>
    </source>
</evidence>
<keyword evidence="10 13" id="KW-0066">ATP synthesis</keyword>
<comment type="similarity">
    <text evidence="1 13 14">Belongs to the ATPase B chain family.</text>
</comment>
<keyword evidence="6 13" id="KW-0375">Hydrogen ion transport</keyword>
<feature type="signal peptide" evidence="16">
    <location>
        <begin position="1"/>
        <end position="30"/>
    </location>
</feature>
<dbReference type="NCBIfam" id="TIGR01144">
    <property type="entry name" value="ATP_synt_b"/>
    <property type="match status" value="1"/>
</dbReference>
<evidence type="ECO:0000256" key="2">
    <source>
        <dbReference type="ARBA" id="ARBA00022448"/>
    </source>
</evidence>
<proteinExistence type="inferred from homology"/>
<evidence type="ECO:0000256" key="7">
    <source>
        <dbReference type="ARBA" id="ARBA00022989"/>
    </source>
</evidence>
<evidence type="ECO:0000256" key="13">
    <source>
        <dbReference type="HAMAP-Rule" id="MF_01398"/>
    </source>
</evidence>
<evidence type="ECO:0000256" key="3">
    <source>
        <dbReference type="ARBA" id="ARBA00022475"/>
    </source>
</evidence>
<dbReference type="PANTHER" id="PTHR33445">
    <property type="entry name" value="ATP SYNTHASE SUBUNIT B', CHLOROPLASTIC"/>
    <property type="match status" value="1"/>
</dbReference>